<sequence length="850" mass="94512">MGVFIPYLWIFLFLGVIITHAWTASNVTYDHRSLIIGGQHRILISGSIHYPRATPTMWPDLIAKAKAGGIDVIQTYVFWNVHEPSPGEYHFEDRLDLVRFVKSVQQAGLYVNLRIGPYITAEWNNGGLPVWLRKIPGMEFRTDNQPFETEMQTFVTKIVQMMKAEDLFSWQGGPIILAQIENEFGNGQTAADTKYMLWAAHMAEEQNTGVPWIMCQQANAPDVIINTCNGFYCDWFKPNDNTKPTMWTENWTGWFHNFGAATPHRPVEDIAFATARFFEKGGSFVNYYMYFGGTNFGRTASGPFLGTSYDYDAPIDEYGLLHQPKWGHLADLHSAVRLCEPAMILTDPVYQYLGNNLEGHVYEVLGKQNQTSSGLCCAFLANFDNAQNANVTFQGNIFSLPAWSVSILPDCKHVAFNTAKVSAQTSVTAIRPTSQPNSIQNWESYQEPVGLWDSKTIFANSLLEQINTTLDTSDYLWYTTSVNISAEDLQGNAQQQLSISSTKYALQIYINGDFSGNHTLANSGLSVDQSINLIVGRNEIALLSMTVGLQDGGYRYDMVSAGLNGSIKLKGLQSGDRELSTQQWIYQVGLKGEALQIYTQQGADFVQWTSAIPPPWTGYLSWYKASFATPSGSDPVAIYFGSMGKGQAWVNGNSLGRFWPSLFISETDCSQTCDYRGTFTQSKCLTDCGQQSQQWYHVPREWLQPNQNLLVVFDELGGDVSKIYVATKTVDTVCANVLQSYPPSVKAWSKFQVTREKVLLIPEAKLECPDNQLISSIKFASFGNPQGSCQAFQQGDCHATNSMHLVKKICIGKKSCSIPVSSTTFGLEPCAGVSKSLAVEAQCQPFLSAT</sequence>
<accession>A0ACC2D1I5</accession>
<proteinExistence type="predicted"/>
<reference evidence="2" key="1">
    <citation type="journal article" date="2024" name="Proc. Natl. Acad. Sci. U.S.A.">
        <title>Extraordinary preservation of gene collinearity over three hundred million years revealed in homosporous lycophytes.</title>
        <authorList>
            <person name="Li C."/>
            <person name="Wickell D."/>
            <person name="Kuo L.Y."/>
            <person name="Chen X."/>
            <person name="Nie B."/>
            <person name="Liao X."/>
            <person name="Peng D."/>
            <person name="Ji J."/>
            <person name="Jenkins J."/>
            <person name="Williams M."/>
            <person name="Shu S."/>
            <person name="Plott C."/>
            <person name="Barry K."/>
            <person name="Rajasekar S."/>
            <person name="Grimwood J."/>
            <person name="Han X."/>
            <person name="Sun S."/>
            <person name="Hou Z."/>
            <person name="He W."/>
            <person name="Dai G."/>
            <person name="Sun C."/>
            <person name="Schmutz J."/>
            <person name="Leebens-Mack J.H."/>
            <person name="Li F.W."/>
            <person name="Wang L."/>
        </authorList>
    </citation>
    <scope>NUCLEOTIDE SEQUENCE [LARGE SCALE GENOMIC DNA]</scope>
    <source>
        <strain evidence="2">cv. PW_Plant_1</strain>
    </source>
</reference>
<dbReference type="EMBL" id="CM055099">
    <property type="protein sequence ID" value="KAJ7548131.1"/>
    <property type="molecule type" value="Genomic_DNA"/>
</dbReference>
<keyword evidence="2" id="KW-1185">Reference proteome</keyword>
<evidence type="ECO:0000313" key="1">
    <source>
        <dbReference type="EMBL" id="KAJ7548131.1"/>
    </source>
</evidence>
<comment type="caution">
    <text evidence="1">The sequence shown here is derived from an EMBL/GenBank/DDBJ whole genome shotgun (WGS) entry which is preliminary data.</text>
</comment>
<protein>
    <submittedName>
        <fullName evidence="1">Uncharacterized protein</fullName>
    </submittedName>
</protein>
<gene>
    <name evidence="1" type="ORF">O6H91_08G119400</name>
</gene>
<evidence type="ECO:0000313" key="2">
    <source>
        <dbReference type="Proteomes" id="UP001162992"/>
    </source>
</evidence>
<name>A0ACC2D1I5_DIPCM</name>
<dbReference type="Proteomes" id="UP001162992">
    <property type="component" value="Chromosome 8"/>
</dbReference>
<organism evidence="1 2">
    <name type="scientific">Diphasiastrum complanatum</name>
    <name type="common">Issler's clubmoss</name>
    <name type="synonym">Lycopodium complanatum</name>
    <dbReference type="NCBI Taxonomy" id="34168"/>
    <lineage>
        <taxon>Eukaryota</taxon>
        <taxon>Viridiplantae</taxon>
        <taxon>Streptophyta</taxon>
        <taxon>Embryophyta</taxon>
        <taxon>Tracheophyta</taxon>
        <taxon>Lycopodiopsida</taxon>
        <taxon>Lycopodiales</taxon>
        <taxon>Lycopodiaceae</taxon>
        <taxon>Lycopodioideae</taxon>
        <taxon>Diphasiastrum</taxon>
    </lineage>
</organism>